<evidence type="ECO:0000313" key="2">
    <source>
        <dbReference type="EMBL" id="OWZ22346.1"/>
    </source>
</evidence>
<evidence type="ECO:0000259" key="1">
    <source>
        <dbReference type="Pfam" id="PF00078"/>
    </source>
</evidence>
<keyword evidence="3" id="KW-1185">Reference proteome</keyword>
<dbReference type="InterPro" id="IPR000477">
    <property type="entry name" value="RT_dom"/>
</dbReference>
<dbReference type="InterPro" id="IPR043502">
    <property type="entry name" value="DNA/RNA_pol_sf"/>
</dbReference>
<reference evidence="3" key="1">
    <citation type="submission" date="2017-03" db="EMBL/GenBank/DDBJ databases">
        <title>Phytopthora megakarya and P. palmivora, two closely related causual agents of cacao black pod achieved similar genome size and gene model numbers by different mechanisms.</title>
        <authorList>
            <person name="Ali S."/>
            <person name="Shao J."/>
            <person name="Larry D.J."/>
            <person name="Kronmiller B."/>
            <person name="Shen D."/>
            <person name="Strem M.D."/>
            <person name="Melnick R.L."/>
            <person name="Guiltinan M.J."/>
            <person name="Tyler B.M."/>
            <person name="Meinhardt L.W."/>
            <person name="Bailey B.A."/>
        </authorList>
    </citation>
    <scope>NUCLEOTIDE SEQUENCE [LARGE SCALE GENOMIC DNA]</scope>
    <source>
        <strain evidence="3">zdho120</strain>
    </source>
</reference>
<accession>A0A225WXH9</accession>
<keyword evidence="2" id="KW-0695">RNA-directed DNA polymerase</keyword>
<feature type="domain" description="Reverse transcriptase" evidence="1">
    <location>
        <begin position="10"/>
        <end position="131"/>
    </location>
</feature>
<comment type="caution">
    <text evidence="2">The sequence shown here is derived from an EMBL/GenBank/DDBJ whole genome shotgun (WGS) entry which is preliminary data.</text>
</comment>
<dbReference type="SUPFAM" id="SSF56672">
    <property type="entry name" value="DNA/RNA polymerases"/>
    <property type="match status" value="1"/>
</dbReference>
<dbReference type="AlphaFoldDB" id="A0A225WXH9"/>
<dbReference type="Pfam" id="PF00078">
    <property type="entry name" value="RVT_1"/>
    <property type="match status" value="1"/>
</dbReference>
<evidence type="ECO:0000313" key="3">
    <source>
        <dbReference type="Proteomes" id="UP000198211"/>
    </source>
</evidence>
<keyword evidence="2" id="KW-0548">Nucleotidyltransferase</keyword>
<sequence>MPLVTDFLEDLDNAFWVVPMTDRACLISAFVTPFGLFEWLRIPFGLCNAPQIYQRLIDNALYGFWELSPTGNTCDIFRDLIQSKPGTRSVIIRRSYIDDIVIGDVLCNKGERLLEFCEECPLSISVEKSEWRLPSGLPVS</sequence>
<dbReference type="OrthoDB" id="117764at2759"/>
<dbReference type="InterPro" id="IPR043128">
    <property type="entry name" value="Rev_trsase/Diguanyl_cyclase"/>
</dbReference>
<dbReference type="Gene3D" id="3.10.10.10">
    <property type="entry name" value="HIV Type 1 Reverse Transcriptase, subunit A, domain 1"/>
    <property type="match status" value="1"/>
</dbReference>
<name>A0A225WXH9_9STRA</name>
<dbReference type="Gene3D" id="3.30.70.270">
    <property type="match status" value="1"/>
</dbReference>
<proteinExistence type="predicted"/>
<dbReference type="Proteomes" id="UP000198211">
    <property type="component" value="Unassembled WGS sequence"/>
</dbReference>
<dbReference type="GO" id="GO:0003964">
    <property type="term" value="F:RNA-directed DNA polymerase activity"/>
    <property type="evidence" value="ECO:0007669"/>
    <property type="project" value="UniProtKB-KW"/>
</dbReference>
<dbReference type="EMBL" id="NBNE01000144">
    <property type="protein sequence ID" value="OWZ22346.1"/>
    <property type="molecule type" value="Genomic_DNA"/>
</dbReference>
<protein>
    <submittedName>
        <fullName evidence="2">Reverse transcriptase</fullName>
    </submittedName>
</protein>
<dbReference type="PANTHER" id="PTHR33064">
    <property type="entry name" value="POL PROTEIN"/>
    <property type="match status" value="1"/>
</dbReference>
<gene>
    <name evidence="2" type="ORF">PHMEG_0002971</name>
</gene>
<organism evidence="2 3">
    <name type="scientific">Phytophthora megakarya</name>
    <dbReference type="NCBI Taxonomy" id="4795"/>
    <lineage>
        <taxon>Eukaryota</taxon>
        <taxon>Sar</taxon>
        <taxon>Stramenopiles</taxon>
        <taxon>Oomycota</taxon>
        <taxon>Peronosporomycetes</taxon>
        <taxon>Peronosporales</taxon>
        <taxon>Peronosporaceae</taxon>
        <taxon>Phytophthora</taxon>
    </lineage>
</organism>
<dbReference type="InterPro" id="IPR051320">
    <property type="entry name" value="Viral_Replic_Matur_Polypro"/>
</dbReference>
<dbReference type="PANTHER" id="PTHR33064:SF37">
    <property type="entry name" value="RIBONUCLEASE H"/>
    <property type="match status" value="1"/>
</dbReference>
<keyword evidence="2" id="KW-0808">Transferase</keyword>